<feature type="transmembrane region" description="Helical" evidence="8">
    <location>
        <begin position="263"/>
        <end position="287"/>
    </location>
</feature>
<dbReference type="InterPro" id="IPR037294">
    <property type="entry name" value="ABC_BtuC-like"/>
</dbReference>
<evidence type="ECO:0000256" key="8">
    <source>
        <dbReference type="SAM" id="Phobius"/>
    </source>
</evidence>
<feature type="transmembrane region" description="Helical" evidence="8">
    <location>
        <begin position="114"/>
        <end position="134"/>
    </location>
</feature>
<evidence type="ECO:0000256" key="1">
    <source>
        <dbReference type="ARBA" id="ARBA00004651"/>
    </source>
</evidence>
<reference evidence="9" key="1">
    <citation type="journal article" date="2014" name="Int. J. Syst. Evol. Microbiol.">
        <title>Complete genome sequence of Corynebacterium casei LMG S-19264T (=DSM 44701T), isolated from a smear-ripened cheese.</title>
        <authorList>
            <consortium name="US DOE Joint Genome Institute (JGI-PGF)"/>
            <person name="Walter F."/>
            <person name="Albersmeier A."/>
            <person name="Kalinowski J."/>
            <person name="Ruckert C."/>
        </authorList>
    </citation>
    <scope>NUCLEOTIDE SEQUENCE</scope>
    <source>
        <strain evidence="9">KCTC 22169</strain>
    </source>
</reference>
<dbReference type="GO" id="GO:0005886">
    <property type="term" value="C:plasma membrane"/>
    <property type="evidence" value="ECO:0007669"/>
    <property type="project" value="UniProtKB-SubCell"/>
</dbReference>
<feature type="transmembrane region" description="Helical" evidence="8">
    <location>
        <begin position="82"/>
        <end position="102"/>
    </location>
</feature>
<evidence type="ECO:0000256" key="6">
    <source>
        <dbReference type="ARBA" id="ARBA00022989"/>
    </source>
</evidence>
<comment type="subcellular location">
    <subcellularLocation>
        <location evidence="1">Cell membrane</location>
        <topology evidence="1">Multi-pass membrane protein</topology>
    </subcellularLocation>
</comment>
<dbReference type="GO" id="GO:0022857">
    <property type="term" value="F:transmembrane transporter activity"/>
    <property type="evidence" value="ECO:0007669"/>
    <property type="project" value="InterPro"/>
</dbReference>
<keyword evidence="3" id="KW-0813">Transport</keyword>
<accession>A0A918K8V0</accession>
<feature type="transmembrane region" description="Helical" evidence="8">
    <location>
        <begin position="21"/>
        <end position="48"/>
    </location>
</feature>
<sequence>MWMIDNARPVALVVRGFRERLALRLPVNALGVFAGLLVVILGLVAISLTLGSYDMNLVQVWNTLITQSESEQMSTVVWEFRFPRTLVAALVGAMLALSGASLQNVTRNGLADPSLVGISQGAGLAVVAVTVLWPDQAGPWRPWVAFGGSLIVAAVIQGLSWNRRGGSSIRFILMGIGVAAFISSITSALMTYGQIDRAMSALAWLSGSINSAGWGEVKMLFAWFVVLLPLMLMLSRSMAALQMGEVTAIGLGVPARWIRVALISVAVGFAAIATAAVGPLGFVGLIAPHAARRISRSGVGLHLLISAVVGAFVVTLADLLGRVLFAPVQIPAGLVTAIIGVPIFIVLLHRAQARSSL</sequence>
<reference evidence="9" key="2">
    <citation type="submission" date="2020-09" db="EMBL/GenBank/DDBJ databases">
        <authorList>
            <person name="Sun Q."/>
            <person name="Kim S."/>
        </authorList>
    </citation>
    <scope>NUCLEOTIDE SEQUENCE</scope>
    <source>
        <strain evidence="9">KCTC 22169</strain>
    </source>
</reference>
<comment type="similarity">
    <text evidence="2">Belongs to the binding-protein-dependent transport system permease family. FecCD subfamily.</text>
</comment>
<dbReference type="Gene3D" id="1.10.3470.10">
    <property type="entry name" value="ABC transporter involved in vitamin B12 uptake, BtuC"/>
    <property type="match status" value="1"/>
</dbReference>
<keyword evidence="7 8" id="KW-0472">Membrane</keyword>
<evidence type="ECO:0000313" key="10">
    <source>
        <dbReference type="Proteomes" id="UP000626148"/>
    </source>
</evidence>
<dbReference type="CDD" id="cd06550">
    <property type="entry name" value="TM_ABC_iron-siderophores_like"/>
    <property type="match status" value="1"/>
</dbReference>
<evidence type="ECO:0000256" key="7">
    <source>
        <dbReference type="ARBA" id="ARBA00023136"/>
    </source>
</evidence>
<feature type="transmembrane region" description="Helical" evidence="8">
    <location>
        <begin position="323"/>
        <end position="348"/>
    </location>
</feature>
<evidence type="ECO:0000256" key="5">
    <source>
        <dbReference type="ARBA" id="ARBA00022692"/>
    </source>
</evidence>
<dbReference type="Pfam" id="PF01032">
    <property type="entry name" value="FecCD"/>
    <property type="match status" value="1"/>
</dbReference>
<feature type="transmembrane region" description="Helical" evidence="8">
    <location>
        <begin position="171"/>
        <end position="192"/>
    </location>
</feature>
<dbReference type="EMBL" id="BMXR01000005">
    <property type="protein sequence ID" value="GGX54964.1"/>
    <property type="molecule type" value="Genomic_DNA"/>
</dbReference>
<feature type="transmembrane region" description="Helical" evidence="8">
    <location>
        <begin position="140"/>
        <end position="159"/>
    </location>
</feature>
<gene>
    <name evidence="9" type="ORF">GCM10007392_23130</name>
</gene>
<dbReference type="SUPFAM" id="SSF81345">
    <property type="entry name" value="ABC transporter involved in vitamin B12 uptake, BtuC"/>
    <property type="match status" value="1"/>
</dbReference>
<keyword evidence="10" id="KW-1185">Reference proteome</keyword>
<dbReference type="Proteomes" id="UP000626148">
    <property type="component" value="Unassembled WGS sequence"/>
</dbReference>
<dbReference type="InterPro" id="IPR000522">
    <property type="entry name" value="ABC_transptr_permease_BtuC"/>
</dbReference>
<evidence type="ECO:0000256" key="4">
    <source>
        <dbReference type="ARBA" id="ARBA00022475"/>
    </source>
</evidence>
<keyword evidence="6 8" id="KW-1133">Transmembrane helix</keyword>
<feature type="transmembrane region" description="Helical" evidence="8">
    <location>
        <begin position="299"/>
        <end position="317"/>
    </location>
</feature>
<feature type="transmembrane region" description="Helical" evidence="8">
    <location>
        <begin position="239"/>
        <end position="257"/>
    </location>
</feature>
<dbReference type="FunFam" id="1.10.3470.10:FF:000001">
    <property type="entry name" value="Vitamin B12 ABC transporter permease BtuC"/>
    <property type="match status" value="1"/>
</dbReference>
<name>A0A918K8V0_9GAMM</name>
<dbReference type="AlphaFoldDB" id="A0A918K8V0"/>
<proteinExistence type="inferred from homology"/>
<feature type="transmembrane region" description="Helical" evidence="8">
    <location>
        <begin position="212"/>
        <end position="232"/>
    </location>
</feature>
<dbReference type="PANTHER" id="PTHR30472">
    <property type="entry name" value="FERRIC ENTEROBACTIN TRANSPORT SYSTEM PERMEASE PROTEIN"/>
    <property type="match status" value="1"/>
</dbReference>
<dbReference type="GO" id="GO:0033214">
    <property type="term" value="P:siderophore-iron import into cell"/>
    <property type="evidence" value="ECO:0007669"/>
    <property type="project" value="TreeGrafter"/>
</dbReference>
<evidence type="ECO:0000313" key="9">
    <source>
        <dbReference type="EMBL" id="GGX54964.1"/>
    </source>
</evidence>
<comment type="caution">
    <text evidence="9">The sequence shown here is derived from an EMBL/GenBank/DDBJ whole genome shotgun (WGS) entry which is preliminary data.</text>
</comment>
<keyword evidence="4" id="KW-1003">Cell membrane</keyword>
<evidence type="ECO:0000256" key="3">
    <source>
        <dbReference type="ARBA" id="ARBA00022448"/>
    </source>
</evidence>
<keyword evidence="5 8" id="KW-0812">Transmembrane</keyword>
<protein>
    <submittedName>
        <fullName evidence="9">Iron ABC transporter permease</fullName>
    </submittedName>
</protein>
<evidence type="ECO:0000256" key="2">
    <source>
        <dbReference type="ARBA" id="ARBA00007935"/>
    </source>
</evidence>
<organism evidence="9 10">
    <name type="scientific">Saccharospirillum salsuginis</name>
    <dbReference type="NCBI Taxonomy" id="418750"/>
    <lineage>
        <taxon>Bacteria</taxon>
        <taxon>Pseudomonadati</taxon>
        <taxon>Pseudomonadota</taxon>
        <taxon>Gammaproteobacteria</taxon>
        <taxon>Oceanospirillales</taxon>
        <taxon>Saccharospirillaceae</taxon>
        <taxon>Saccharospirillum</taxon>
    </lineage>
</organism>
<dbReference type="PANTHER" id="PTHR30472:SF24">
    <property type="entry name" value="FERRIC ENTEROBACTIN TRANSPORT SYSTEM PERMEASE PROTEIN FEPG"/>
    <property type="match status" value="1"/>
</dbReference>